<dbReference type="SUPFAM" id="SSF53850">
    <property type="entry name" value="Periplasmic binding protein-like II"/>
    <property type="match status" value="1"/>
</dbReference>
<dbReference type="PANTHER" id="PTHR30570:SF1">
    <property type="entry name" value="PHOSPHATE-BINDING PROTEIN PSTS"/>
    <property type="match status" value="1"/>
</dbReference>
<name>A0ABR8TNB6_9PSED</name>
<keyword evidence="1 3" id="KW-0732">Signal</keyword>
<organism evidence="5 6">
    <name type="scientific">Serpens gallinarum</name>
    <dbReference type="NCBI Taxonomy" id="2763075"/>
    <lineage>
        <taxon>Bacteria</taxon>
        <taxon>Pseudomonadati</taxon>
        <taxon>Pseudomonadota</taxon>
        <taxon>Gammaproteobacteria</taxon>
        <taxon>Pseudomonadales</taxon>
        <taxon>Pseudomonadaceae</taxon>
        <taxon>Pseudomonas</taxon>
    </lineage>
</organism>
<dbReference type="Gene3D" id="3.30.1330.60">
    <property type="entry name" value="OmpA-like domain"/>
    <property type="match status" value="1"/>
</dbReference>
<dbReference type="Proteomes" id="UP000611945">
    <property type="component" value="Unassembled WGS sequence"/>
</dbReference>
<dbReference type="InterPro" id="IPR006665">
    <property type="entry name" value="OmpA-like"/>
</dbReference>
<feature type="signal peptide" evidence="3">
    <location>
        <begin position="1"/>
        <end position="33"/>
    </location>
</feature>
<keyword evidence="6" id="KW-1185">Reference proteome</keyword>
<dbReference type="PROSITE" id="PS51257">
    <property type="entry name" value="PROKAR_LIPOPROTEIN"/>
    <property type="match status" value="1"/>
</dbReference>
<dbReference type="Gene3D" id="3.40.190.10">
    <property type="entry name" value="Periplasmic binding protein-like II"/>
    <property type="match status" value="2"/>
</dbReference>
<dbReference type="SUPFAM" id="SSF103088">
    <property type="entry name" value="OmpA-like"/>
    <property type="match status" value="1"/>
</dbReference>
<evidence type="ECO:0000313" key="5">
    <source>
        <dbReference type="EMBL" id="MBD7977258.1"/>
    </source>
</evidence>
<evidence type="ECO:0000256" key="2">
    <source>
        <dbReference type="PROSITE-ProRule" id="PRU00473"/>
    </source>
</evidence>
<keyword evidence="2" id="KW-0472">Membrane</keyword>
<feature type="chain" id="PRO_5045754468" evidence="3">
    <location>
        <begin position="34"/>
        <end position="470"/>
    </location>
</feature>
<evidence type="ECO:0000256" key="3">
    <source>
        <dbReference type="SAM" id="SignalP"/>
    </source>
</evidence>
<protein>
    <submittedName>
        <fullName evidence="5">Substrate-binding domain-containing protein</fullName>
    </submittedName>
</protein>
<reference evidence="5 6" key="1">
    <citation type="submission" date="2020-08" db="EMBL/GenBank/DDBJ databases">
        <title>A Genomic Blueprint of the Chicken Gut Microbiome.</title>
        <authorList>
            <person name="Gilroy R."/>
            <person name="Ravi A."/>
            <person name="Getino M."/>
            <person name="Pursley I."/>
            <person name="Horton D.L."/>
            <person name="Alikhan N.-F."/>
            <person name="Baker D."/>
            <person name="Gharbi K."/>
            <person name="Hall N."/>
            <person name="Watson M."/>
            <person name="Adriaenssens E.M."/>
            <person name="Foster-Nyarko E."/>
            <person name="Jarju S."/>
            <person name="Secka A."/>
            <person name="Antonio M."/>
            <person name="Oren A."/>
            <person name="Chaudhuri R."/>
            <person name="La Ragione R.M."/>
            <person name="Hildebrand F."/>
            <person name="Pallen M.J."/>
        </authorList>
    </citation>
    <scope>NUCLEOTIDE SEQUENCE [LARGE SCALE GENOMIC DNA]</scope>
    <source>
        <strain evidence="5 6">Sa2CUA2</strain>
    </source>
</reference>
<dbReference type="PANTHER" id="PTHR30570">
    <property type="entry name" value="PERIPLASMIC PHOSPHATE BINDING COMPONENT OF PHOSPHATE ABC TRANSPORTER"/>
    <property type="match status" value="1"/>
</dbReference>
<gene>
    <name evidence="5" type="ORF">H9642_08640</name>
</gene>
<dbReference type="PROSITE" id="PS51123">
    <property type="entry name" value="OMPA_2"/>
    <property type="match status" value="1"/>
</dbReference>
<dbReference type="Pfam" id="PF00691">
    <property type="entry name" value="OmpA"/>
    <property type="match status" value="1"/>
</dbReference>
<dbReference type="InterPro" id="IPR024370">
    <property type="entry name" value="PBP_domain"/>
</dbReference>
<feature type="domain" description="OmpA-like" evidence="4">
    <location>
        <begin position="340"/>
        <end position="457"/>
    </location>
</feature>
<sequence>MPRTVAHRFGRLTRTFCVSLALCGCVLPSVVQAESPTETVLRIQGSNTIGAKLAPALVEGLFQRQGLRGIRTVQGARANEQRVVAYTPQGRLVQVVIAAHGSSTGFTALHSHTAELAASSRPVKDSEVAALAAFGDLRSASAEQVIAIDGLAIIVHPKNPLQHLDTKQLAAVFAGELNNWSAVGGAPAPITLYARDDQSGTYDTFKELVLNADGRTLGPAAQRFESNDRLAQAVLADRHGIGFVGLASVGQSKALLISNGEGLPLPPNANTLATEDYPLSRRLFIYNLPGEQNPWAQRLIDFAHGPQGQAIVENVGFISQNVRTMRITPSEQMPVAYRQLARQAQRLSVNFRFQEGSAQLDNKALRDIDRIREYLRAHEMSGSQVTLVGFGDAKNNAQRADLLSRLRAMAVRRELRRNGVVISSIVGIGDEMPVAANDLEDSRLKNRRVEVWVNRALGNDLLPEPIAVTP</sequence>
<dbReference type="RefSeq" id="WP_251836026.1">
    <property type="nucleotide sequence ID" value="NZ_JACSQG010000003.1"/>
</dbReference>
<dbReference type="InterPro" id="IPR050811">
    <property type="entry name" value="Phosphate_ABC_transporter"/>
</dbReference>
<dbReference type="Pfam" id="PF12849">
    <property type="entry name" value="PBP_like_2"/>
    <property type="match status" value="1"/>
</dbReference>
<dbReference type="CDD" id="cd07185">
    <property type="entry name" value="OmpA_C-like"/>
    <property type="match status" value="1"/>
</dbReference>
<evidence type="ECO:0000259" key="4">
    <source>
        <dbReference type="PROSITE" id="PS51123"/>
    </source>
</evidence>
<dbReference type="EMBL" id="JACSQG010000003">
    <property type="protein sequence ID" value="MBD7977258.1"/>
    <property type="molecule type" value="Genomic_DNA"/>
</dbReference>
<accession>A0ABR8TNB6</accession>
<dbReference type="InterPro" id="IPR036737">
    <property type="entry name" value="OmpA-like_sf"/>
</dbReference>
<evidence type="ECO:0000256" key="1">
    <source>
        <dbReference type="ARBA" id="ARBA00022729"/>
    </source>
</evidence>
<evidence type="ECO:0000313" key="6">
    <source>
        <dbReference type="Proteomes" id="UP000611945"/>
    </source>
</evidence>
<comment type="caution">
    <text evidence="5">The sequence shown here is derived from an EMBL/GenBank/DDBJ whole genome shotgun (WGS) entry which is preliminary data.</text>
</comment>
<proteinExistence type="predicted"/>
<dbReference type="CDD" id="cd13653">
    <property type="entry name" value="PBP2_phosphate_like_1"/>
    <property type="match status" value="1"/>
</dbReference>